<dbReference type="RefSeq" id="WP_076390971.1">
    <property type="nucleotide sequence ID" value="NZ_FTOV01000002.1"/>
</dbReference>
<feature type="transmembrane region" description="Helical" evidence="1">
    <location>
        <begin position="117"/>
        <end position="134"/>
    </location>
</feature>
<dbReference type="Proteomes" id="UP000185781">
    <property type="component" value="Unassembled WGS sequence"/>
</dbReference>
<feature type="transmembrane region" description="Helical" evidence="1">
    <location>
        <begin position="91"/>
        <end position="111"/>
    </location>
</feature>
<name>A0A1N7LVW7_9FLAO</name>
<gene>
    <name evidence="2" type="ORF">SAMN05421785_102533</name>
</gene>
<keyword evidence="1" id="KW-0472">Membrane</keyword>
<evidence type="ECO:0000313" key="3">
    <source>
        <dbReference type="Proteomes" id="UP000185781"/>
    </source>
</evidence>
<dbReference type="OrthoDB" id="330925at2"/>
<organism evidence="2 3">
    <name type="scientific">Chryseobacterium gambrini</name>
    <dbReference type="NCBI Taxonomy" id="373672"/>
    <lineage>
        <taxon>Bacteria</taxon>
        <taxon>Pseudomonadati</taxon>
        <taxon>Bacteroidota</taxon>
        <taxon>Flavobacteriia</taxon>
        <taxon>Flavobacteriales</taxon>
        <taxon>Weeksellaceae</taxon>
        <taxon>Chryseobacterium group</taxon>
        <taxon>Chryseobacterium</taxon>
    </lineage>
</organism>
<dbReference type="STRING" id="373672.SAMN05421785_102533"/>
<dbReference type="EMBL" id="FTOV01000002">
    <property type="protein sequence ID" value="SIS77944.1"/>
    <property type="molecule type" value="Genomic_DNA"/>
</dbReference>
<evidence type="ECO:0000313" key="2">
    <source>
        <dbReference type="EMBL" id="SIS77944.1"/>
    </source>
</evidence>
<keyword evidence="1" id="KW-1133">Transmembrane helix</keyword>
<feature type="transmembrane region" description="Helical" evidence="1">
    <location>
        <begin position="12"/>
        <end position="30"/>
    </location>
</feature>
<reference evidence="2 3" key="1">
    <citation type="submission" date="2017-01" db="EMBL/GenBank/DDBJ databases">
        <authorList>
            <person name="Mah S.A."/>
            <person name="Swanson W.J."/>
            <person name="Moy G.W."/>
            <person name="Vacquier V.D."/>
        </authorList>
    </citation>
    <scope>NUCLEOTIDE SEQUENCE [LARGE SCALE GENOMIC DNA]</scope>
    <source>
        <strain evidence="2 3">DSM 18014</strain>
    </source>
</reference>
<dbReference type="AlphaFoldDB" id="A0A1N7LVW7"/>
<sequence length="139" mass="15473">MTQKFHHFYLKITAIVIGSFGPVFFLGTMLPTSEPARWSLDLLSLPLDGLQTFYDPTTRFLSALTGGFLFGWGICIWFLQKWVYPKAPDEVRRSVLAGLLAWFFLDSAGSIASGNSSNAFINIIVLLIAAGPLWKKVKN</sequence>
<keyword evidence="1" id="KW-0812">Transmembrane</keyword>
<accession>A0A1N7LVW7</accession>
<protein>
    <submittedName>
        <fullName evidence="2">Uncharacterized protein</fullName>
    </submittedName>
</protein>
<proteinExistence type="predicted"/>
<evidence type="ECO:0000256" key="1">
    <source>
        <dbReference type="SAM" id="Phobius"/>
    </source>
</evidence>
<feature type="transmembrane region" description="Helical" evidence="1">
    <location>
        <begin position="60"/>
        <end position="79"/>
    </location>
</feature>